<evidence type="ECO:0000256" key="1">
    <source>
        <dbReference type="SAM" id="SignalP"/>
    </source>
</evidence>
<dbReference type="Proteomes" id="UP000198862">
    <property type="component" value="Unassembled WGS sequence"/>
</dbReference>
<evidence type="ECO:0000313" key="3">
    <source>
        <dbReference type="Proteomes" id="UP000198862"/>
    </source>
</evidence>
<accession>A0A1I1RC17</accession>
<dbReference type="OrthoDB" id="6064646at2"/>
<reference evidence="2 3" key="1">
    <citation type="submission" date="2016-10" db="EMBL/GenBank/DDBJ databases">
        <authorList>
            <person name="de Groot N.N."/>
        </authorList>
    </citation>
    <scope>NUCLEOTIDE SEQUENCE [LARGE SCALE GENOMIC DNA]</scope>
    <source>
        <strain evidence="2 3">DSM 6059</strain>
    </source>
</reference>
<organism evidence="2 3">
    <name type="scientific">Pseudoalteromonas denitrificans DSM 6059</name>
    <dbReference type="NCBI Taxonomy" id="1123010"/>
    <lineage>
        <taxon>Bacteria</taxon>
        <taxon>Pseudomonadati</taxon>
        <taxon>Pseudomonadota</taxon>
        <taxon>Gammaproteobacteria</taxon>
        <taxon>Alteromonadales</taxon>
        <taxon>Pseudoalteromonadaceae</taxon>
        <taxon>Pseudoalteromonas</taxon>
    </lineage>
</organism>
<keyword evidence="3" id="KW-1185">Reference proteome</keyword>
<evidence type="ECO:0008006" key="4">
    <source>
        <dbReference type="Google" id="ProtNLM"/>
    </source>
</evidence>
<proteinExistence type="predicted"/>
<sequence length="284" mass="31556">MKLIYTILNFILICGSAQSVIAKETTSNKRVALQQYSWHGELPKQRVVKVFNPFGSISSSNTNHNMIEIGGVIQQIGSIKKPYDVEISDVDGITEIHVVYPEGIKSLSGERIARFDLGIYVPANVTLLMETDFGDIKVKKHRSHLIAYSKSGKIKLGTAGSVQARSESGNIYVDLYAKNWFQTQNISSEKGDVYLSIVNDANVELKLSASDIHSNKLVDYPNIKVNYKNFHGSEHNKVSVVFGRAAQTFNVHTQLGSINLNVLEKPSFNKSAGIARFKTRTYSQ</sequence>
<feature type="chain" id="PRO_5011629576" description="Adhesin domain-containing protein" evidence="1">
    <location>
        <begin position="23"/>
        <end position="284"/>
    </location>
</feature>
<dbReference type="AlphaFoldDB" id="A0A1I1RC17"/>
<dbReference type="RefSeq" id="WP_091989299.1">
    <property type="nucleotide sequence ID" value="NZ_FOLO01000048.1"/>
</dbReference>
<dbReference type="STRING" id="1123010.SAMN02745724_04190"/>
<name>A0A1I1RC17_9GAMM</name>
<dbReference type="EMBL" id="FOLO01000048">
    <property type="protein sequence ID" value="SFD31926.1"/>
    <property type="molecule type" value="Genomic_DNA"/>
</dbReference>
<evidence type="ECO:0000313" key="2">
    <source>
        <dbReference type="EMBL" id="SFD31926.1"/>
    </source>
</evidence>
<keyword evidence="1" id="KW-0732">Signal</keyword>
<protein>
    <recommendedName>
        <fullName evidence="4">Adhesin domain-containing protein</fullName>
    </recommendedName>
</protein>
<gene>
    <name evidence="2" type="ORF">SAMN02745724_04190</name>
</gene>
<feature type="signal peptide" evidence="1">
    <location>
        <begin position="1"/>
        <end position="22"/>
    </location>
</feature>